<dbReference type="RefSeq" id="WP_175504630.1">
    <property type="nucleotide sequence ID" value="NZ_CAURQT010000024.1"/>
</dbReference>
<dbReference type="GO" id="GO:0016705">
    <property type="term" value="F:oxidoreductase activity, acting on paired donors, with incorporation or reduction of molecular oxygen"/>
    <property type="evidence" value="ECO:0007669"/>
    <property type="project" value="InterPro"/>
</dbReference>
<keyword evidence="2" id="KW-1185">Reference proteome</keyword>
<dbReference type="EMBL" id="CP054840">
    <property type="protein sequence ID" value="QKV53824.1"/>
    <property type="molecule type" value="Genomic_DNA"/>
</dbReference>
<dbReference type="InterPro" id="IPR036661">
    <property type="entry name" value="Luciferase-like_sf"/>
</dbReference>
<dbReference type="Proteomes" id="UP000509579">
    <property type="component" value="Chromosome"/>
</dbReference>
<organism evidence="1 2">
    <name type="scientific">Comamonas antarctica</name>
    <dbReference type="NCBI Taxonomy" id="2743470"/>
    <lineage>
        <taxon>Bacteria</taxon>
        <taxon>Pseudomonadati</taxon>
        <taxon>Pseudomonadota</taxon>
        <taxon>Betaproteobacteria</taxon>
        <taxon>Burkholderiales</taxon>
        <taxon>Comamonadaceae</taxon>
        <taxon>Comamonas</taxon>
    </lineage>
</organism>
<dbReference type="AlphaFoldDB" id="A0A6N1X320"/>
<evidence type="ECO:0000313" key="1">
    <source>
        <dbReference type="EMBL" id="QKV53824.1"/>
    </source>
</evidence>
<dbReference type="KEGG" id="aant:HUK68_13500"/>
<accession>A0A6N1X320</accession>
<proteinExistence type="predicted"/>
<gene>
    <name evidence="1" type="ORF">HUK68_13500</name>
</gene>
<name>A0A6N1X320_9BURK</name>
<evidence type="ECO:0000313" key="2">
    <source>
        <dbReference type="Proteomes" id="UP000509579"/>
    </source>
</evidence>
<dbReference type="Gene3D" id="3.20.20.30">
    <property type="entry name" value="Luciferase-like domain"/>
    <property type="match status" value="1"/>
</dbReference>
<reference evidence="1 2" key="1">
    <citation type="submission" date="2020-06" db="EMBL/GenBank/DDBJ databases">
        <title>Acidovorax antarctica sp. nov., isolated from Corinth ice sheet soil, Antarctic Fields Peninsula.</title>
        <authorList>
            <person name="Xu Q."/>
            <person name="Peng F."/>
        </authorList>
    </citation>
    <scope>NUCLEOTIDE SEQUENCE [LARGE SCALE GENOMIC DNA]</scope>
    <source>
        <strain evidence="1 2">16-35-5</strain>
    </source>
</reference>
<protein>
    <submittedName>
        <fullName evidence="1">Uncharacterized protein</fullName>
    </submittedName>
</protein>
<sequence>MDARYVEVIFPGGFEEFTRGMVLILQERGRFRREYRGSTLRAHPGPTIPSDV</sequence>